<keyword evidence="15" id="KW-1185">Reference proteome</keyword>
<evidence type="ECO:0000256" key="9">
    <source>
        <dbReference type="ARBA" id="ARBA00023128"/>
    </source>
</evidence>
<evidence type="ECO:0000256" key="1">
    <source>
        <dbReference type="ARBA" id="ARBA00004173"/>
    </source>
</evidence>
<keyword evidence="8" id="KW-0520">NAD</keyword>
<name>J7RZ61_HUIN7</name>
<proteinExistence type="inferred from homology"/>
<dbReference type="GO" id="GO:0005739">
    <property type="term" value="C:mitochondrion"/>
    <property type="evidence" value="ECO:0007669"/>
    <property type="project" value="UniProtKB-SubCell"/>
</dbReference>
<dbReference type="Pfam" id="PF07992">
    <property type="entry name" value="Pyr_redox_2"/>
    <property type="match status" value="1"/>
</dbReference>
<dbReference type="OMA" id="DLVWGDW"/>
<protein>
    <recommendedName>
        <fullName evidence="3">NADH:ubiquinone reductase (non-electrogenic)</fullName>
        <ecNumber evidence="3">1.6.5.9</ecNumber>
    </recommendedName>
</protein>
<reference evidence="14 15" key="1">
    <citation type="journal article" date="2011" name="Proc. Natl. Acad. Sci. U.S.A.">
        <title>Evolutionary erosion of yeast sex chromosomes by mating-type switching accidents.</title>
        <authorList>
            <person name="Gordon J.L."/>
            <person name="Armisen D."/>
            <person name="Proux-Wera E."/>
            <person name="Oheigeartaigh S.S."/>
            <person name="Byrne K.P."/>
            <person name="Wolfe K.H."/>
        </authorList>
    </citation>
    <scope>NUCLEOTIDE SEQUENCE [LARGE SCALE GENOMIC DNA]</scope>
    <source>
        <strain evidence="15">ATCC MYA-139 / BCRC 22969 / CBS 8797 / CCRC 22969 / KCTC 17520 / NBRC 10181 / NCYC 3082</strain>
    </source>
</reference>
<feature type="domain" description="FAD/NAD(P)-binding" evidence="12">
    <location>
        <begin position="110"/>
        <end position="444"/>
    </location>
</feature>
<comment type="catalytic activity">
    <reaction evidence="10">
        <text>a quinone + NADH + H(+) = a quinol + NAD(+)</text>
        <dbReference type="Rhea" id="RHEA:46160"/>
        <dbReference type="ChEBI" id="CHEBI:15378"/>
        <dbReference type="ChEBI" id="CHEBI:24646"/>
        <dbReference type="ChEBI" id="CHEBI:57540"/>
        <dbReference type="ChEBI" id="CHEBI:57945"/>
        <dbReference type="ChEBI" id="CHEBI:132124"/>
        <dbReference type="EC" id="1.6.5.9"/>
    </reaction>
</comment>
<comment type="catalytic activity">
    <reaction evidence="11">
        <text>a ubiquinone + NADH + H(+) = a ubiquinol + NAD(+)</text>
        <dbReference type="Rhea" id="RHEA:23152"/>
        <dbReference type="Rhea" id="RHEA-COMP:9565"/>
        <dbReference type="Rhea" id="RHEA-COMP:9566"/>
        <dbReference type="ChEBI" id="CHEBI:15378"/>
        <dbReference type="ChEBI" id="CHEBI:16389"/>
        <dbReference type="ChEBI" id="CHEBI:17976"/>
        <dbReference type="ChEBI" id="CHEBI:57540"/>
        <dbReference type="ChEBI" id="CHEBI:57945"/>
    </reaction>
</comment>
<evidence type="ECO:0000256" key="11">
    <source>
        <dbReference type="ARBA" id="ARBA00049010"/>
    </source>
</evidence>
<dbReference type="SUPFAM" id="SSF51905">
    <property type="entry name" value="FAD/NAD(P)-binding domain"/>
    <property type="match status" value="2"/>
</dbReference>
<dbReference type="eggNOG" id="KOG2495">
    <property type="taxonomic scope" value="Eukaryota"/>
</dbReference>
<dbReference type="InterPro" id="IPR054585">
    <property type="entry name" value="NDH2-like_C"/>
</dbReference>
<dbReference type="PANTHER" id="PTHR43706:SF47">
    <property type="entry name" value="EXTERNAL NADH-UBIQUINONE OXIDOREDUCTASE 1, MITOCHONDRIAL-RELATED"/>
    <property type="match status" value="1"/>
</dbReference>
<comment type="similarity">
    <text evidence="2">Belongs to the NADH dehydrogenase family.</text>
</comment>
<dbReference type="PANTHER" id="PTHR43706">
    <property type="entry name" value="NADH DEHYDROGENASE"/>
    <property type="match status" value="1"/>
</dbReference>
<evidence type="ECO:0000256" key="4">
    <source>
        <dbReference type="ARBA" id="ARBA00022630"/>
    </source>
</evidence>
<dbReference type="GeneID" id="34526167"/>
<dbReference type="Pfam" id="PF22366">
    <property type="entry name" value="NDH2_C"/>
    <property type="match status" value="1"/>
</dbReference>
<dbReference type="KEGG" id="kng:KNAG_0E02050"/>
<evidence type="ECO:0000313" key="14">
    <source>
        <dbReference type="EMBL" id="CCK70467.1"/>
    </source>
</evidence>
<dbReference type="Proteomes" id="UP000006310">
    <property type="component" value="Chromosome 5"/>
</dbReference>
<dbReference type="GO" id="GO:0050136">
    <property type="term" value="F:NADH dehydrogenase (quinone) (non-electrogenic) activity"/>
    <property type="evidence" value="ECO:0007669"/>
    <property type="project" value="UniProtKB-EC"/>
</dbReference>
<dbReference type="STRING" id="1071383.J7RZ61"/>
<evidence type="ECO:0000256" key="2">
    <source>
        <dbReference type="ARBA" id="ARBA00005272"/>
    </source>
</evidence>
<keyword evidence="4" id="KW-0285">Flavoprotein</keyword>
<evidence type="ECO:0000256" key="6">
    <source>
        <dbReference type="ARBA" id="ARBA00022946"/>
    </source>
</evidence>
<evidence type="ECO:0000256" key="8">
    <source>
        <dbReference type="ARBA" id="ARBA00023027"/>
    </source>
</evidence>
<dbReference type="InterPro" id="IPR045024">
    <property type="entry name" value="NDH-2"/>
</dbReference>
<reference evidence="15" key="2">
    <citation type="submission" date="2012-08" db="EMBL/GenBank/DDBJ databases">
        <title>Genome sequence of Kazachstania naganishii.</title>
        <authorList>
            <person name="Gordon J.L."/>
            <person name="Armisen D."/>
            <person name="Proux-Wera E."/>
            <person name="OhEigeartaigh S.S."/>
            <person name="Byrne K.P."/>
            <person name="Wolfe K.H."/>
        </authorList>
    </citation>
    <scope>NUCLEOTIDE SEQUENCE [LARGE SCALE GENOMIC DNA]</scope>
    <source>
        <strain evidence="15">ATCC MYA-139 / BCRC 22969 / CBS 8797 / CCRC 22969 / KCTC 17520 / NBRC 10181 / NCYC 3082</strain>
    </source>
</reference>
<evidence type="ECO:0000259" key="12">
    <source>
        <dbReference type="Pfam" id="PF07992"/>
    </source>
</evidence>
<dbReference type="HOGENOM" id="CLU_021377_1_0_1"/>
<dbReference type="OrthoDB" id="3244603at2759"/>
<dbReference type="RefSeq" id="XP_022464713.1">
    <property type="nucleotide sequence ID" value="XM_022608192.1"/>
</dbReference>
<keyword evidence="5" id="KW-0274">FAD</keyword>
<organism evidence="14 15">
    <name type="scientific">Huiozyma naganishii (strain ATCC MYA-139 / BCRC 22969 / CBS 8797 / KCTC 17520 / NBRC 10181 / NCYC 3082 / Yp74L-3)</name>
    <name type="common">Yeast</name>
    <name type="synonym">Kazachstania naganishii</name>
    <dbReference type="NCBI Taxonomy" id="1071383"/>
    <lineage>
        <taxon>Eukaryota</taxon>
        <taxon>Fungi</taxon>
        <taxon>Dikarya</taxon>
        <taxon>Ascomycota</taxon>
        <taxon>Saccharomycotina</taxon>
        <taxon>Saccharomycetes</taxon>
        <taxon>Saccharomycetales</taxon>
        <taxon>Saccharomycetaceae</taxon>
        <taxon>Huiozyma</taxon>
    </lineage>
</organism>
<comment type="subcellular location">
    <subcellularLocation>
        <location evidence="1">Mitochondrion</location>
    </subcellularLocation>
</comment>
<dbReference type="EMBL" id="HE978318">
    <property type="protein sequence ID" value="CCK70467.1"/>
    <property type="molecule type" value="Genomic_DNA"/>
</dbReference>
<dbReference type="InterPro" id="IPR023753">
    <property type="entry name" value="FAD/NAD-binding_dom"/>
</dbReference>
<evidence type="ECO:0000259" key="13">
    <source>
        <dbReference type="Pfam" id="PF22366"/>
    </source>
</evidence>
<sequence length="565" mass="62819">MISRGPLLKTLGTVNPVLNNVLLRSTANNIRYNAVTKGSRLFSRSAIALNSQPVVKKPLYRKAGKFLWKSTLYLSLLGVSYFGYSLYRETNPAKTAPQATTFSNGSPRKTIVILGSGWGAISLLKSLDTTQYNVVVVSPRNYFLFTPLLPSTPVGTVELKSIVEPVKSITMRSSGEVSYYEADCTDINTKKKTVRIQPVARGKDVPEVPEMNLNYDYLVIGVGSQPTTFNIPGVYEHSSFLKEIGDAQEIRLKMMNSIEEAALLSPDDPERARLLSFVIVGGGPTGVEFAAELKDYVDQDLAKWMPELSKEIKVTLVEGMPHILSMFDKNLIDYAEKLFKKEQINLKLKTHVQAVTPTKVLGKNADSNKIEEISYGVLVWATGNAPRDVVKDLMNKLPEQNSRRGLLINDKLQLLGAESSVFAIGDCTFFPGLFPTAQVAHQEGKYLSTVFNKLHKIDQLEWRVQQQKTQNASTEIINKLQGNIKKLNDLIVPFKYHHMGSLAYVGKDKAIADIPIGGSNITSAGSFTFLFWKSAYLAMFESFRNRLLVALDWTKVFITGRDSSI</sequence>
<accession>J7RZ61</accession>
<dbReference type="PRINTS" id="PR00368">
    <property type="entry name" value="FADPNR"/>
</dbReference>
<dbReference type="EC" id="1.6.5.9" evidence="3"/>
<keyword evidence="7" id="KW-0560">Oxidoreductase</keyword>
<evidence type="ECO:0000256" key="3">
    <source>
        <dbReference type="ARBA" id="ARBA00012637"/>
    </source>
</evidence>
<dbReference type="InterPro" id="IPR036188">
    <property type="entry name" value="FAD/NAD-bd_sf"/>
</dbReference>
<feature type="domain" description="External alternative NADH-ubiquinone oxidoreductase-like C-terminal" evidence="13">
    <location>
        <begin position="498"/>
        <end position="562"/>
    </location>
</feature>
<evidence type="ECO:0000313" key="15">
    <source>
        <dbReference type="Proteomes" id="UP000006310"/>
    </source>
</evidence>
<dbReference type="AlphaFoldDB" id="J7RZ61"/>
<dbReference type="GO" id="GO:0015980">
    <property type="term" value="P:energy derivation by oxidation of organic compounds"/>
    <property type="evidence" value="ECO:0007669"/>
    <property type="project" value="UniProtKB-ARBA"/>
</dbReference>
<evidence type="ECO:0000256" key="7">
    <source>
        <dbReference type="ARBA" id="ARBA00023002"/>
    </source>
</evidence>
<evidence type="ECO:0000256" key="5">
    <source>
        <dbReference type="ARBA" id="ARBA00022827"/>
    </source>
</evidence>
<evidence type="ECO:0000256" key="10">
    <source>
        <dbReference type="ARBA" id="ARBA00047599"/>
    </source>
</evidence>
<keyword evidence="9" id="KW-0496">Mitochondrion</keyword>
<dbReference type="FunFam" id="3.50.50.100:FF:000007">
    <property type="entry name" value="Rotenone-insensitive NADH-ubiquinone oxidoreductase, mitochondrial"/>
    <property type="match status" value="1"/>
</dbReference>
<dbReference type="Gene3D" id="3.50.50.100">
    <property type="match status" value="1"/>
</dbReference>
<gene>
    <name evidence="14" type="primary">KNAG0E02050</name>
    <name evidence="14" type="ordered locus">KNAG_0E02050</name>
</gene>
<keyword evidence="6" id="KW-0809">Transit peptide</keyword>